<reference evidence="2" key="1">
    <citation type="submission" date="2020-01" db="EMBL/GenBank/DDBJ databases">
        <authorList>
            <person name="Meier V. D."/>
            <person name="Meier V D."/>
        </authorList>
    </citation>
    <scope>NUCLEOTIDE SEQUENCE</scope>
    <source>
        <strain evidence="2">HLG_WM_MAG_04</strain>
    </source>
</reference>
<dbReference type="Pfam" id="PF13899">
    <property type="entry name" value="Thioredoxin_7"/>
    <property type="match status" value="2"/>
</dbReference>
<dbReference type="EMBL" id="CACVAX010000013">
    <property type="protein sequence ID" value="CAA6806095.1"/>
    <property type="molecule type" value="Genomic_DNA"/>
</dbReference>
<keyword evidence="1" id="KW-0732">Signal</keyword>
<name>A0A6S6SF75_9BACT</name>
<dbReference type="SUPFAM" id="SSF52833">
    <property type="entry name" value="Thioredoxin-like"/>
    <property type="match status" value="2"/>
</dbReference>
<evidence type="ECO:0000313" key="2">
    <source>
        <dbReference type="EMBL" id="CAA6806095.1"/>
    </source>
</evidence>
<dbReference type="PANTHER" id="PTHR15337">
    <property type="entry name" value="ANTERIOR GRADIENT PROTEIN-RELATED"/>
    <property type="match status" value="1"/>
</dbReference>
<protein>
    <recommendedName>
        <fullName evidence="3">Thioredoxin-like fold domain-containing protein</fullName>
    </recommendedName>
</protein>
<proteinExistence type="predicted"/>
<gene>
    <name evidence="2" type="ORF">HELGO_WM3155</name>
</gene>
<dbReference type="PANTHER" id="PTHR15337:SF11">
    <property type="entry name" value="THIOREDOXIN DOMAIN-CONTAINING PROTEIN"/>
    <property type="match status" value="1"/>
</dbReference>
<sequence>MKKIVLLIYVPVLLLSGDLKNALLEARQDHKPVMVYVKSDSCTYCDKMKDKTLGDLAVKDNLKGFILVTADKNEREAKQYLPATRYTPTVYFISPKFKVINTVKGYLGKDDFNLWINDSKNKLGMNVGSVKTLQSHSTKSENWFYDMASAEDYAKQTGKNVMVYVENRRSSWSKKMRKETLNDKTIKEALEDFVWVKLEKNSAEATTYGLSPKLAPTVYFRRANGKSLATAKGYFNPKDFMAWVNYAKGQI</sequence>
<accession>A0A6S6SF75</accession>
<dbReference type="InterPro" id="IPR036249">
    <property type="entry name" value="Thioredoxin-like_sf"/>
</dbReference>
<dbReference type="AlphaFoldDB" id="A0A6S6SF75"/>
<organism evidence="2">
    <name type="scientific">uncultured Sulfurovum sp</name>
    <dbReference type="NCBI Taxonomy" id="269237"/>
    <lineage>
        <taxon>Bacteria</taxon>
        <taxon>Pseudomonadati</taxon>
        <taxon>Campylobacterota</taxon>
        <taxon>Epsilonproteobacteria</taxon>
        <taxon>Campylobacterales</taxon>
        <taxon>Sulfurovaceae</taxon>
        <taxon>Sulfurovum</taxon>
        <taxon>environmental samples</taxon>
    </lineage>
</organism>
<evidence type="ECO:0008006" key="3">
    <source>
        <dbReference type="Google" id="ProtNLM"/>
    </source>
</evidence>
<dbReference type="Gene3D" id="3.40.30.10">
    <property type="entry name" value="Glutaredoxin"/>
    <property type="match status" value="2"/>
</dbReference>
<dbReference type="InterPro" id="IPR051099">
    <property type="entry name" value="AGR/TXD"/>
</dbReference>
<evidence type="ECO:0000256" key="1">
    <source>
        <dbReference type="ARBA" id="ARBA00022729"/>
    </source>
</evidence>